<evidence type="ECO:0000313" key="2">
    <source>
        <dbReference type="EMBL" id="EJK46185.1"/>
    </source>
</evidence>
<sequence>MSVTRYAGGRLVLLAGPSQDASRVTSGGDRTIAGTPRSTDGRDMRWRGARRRRRSLPGAEGKETSYTRGGRRTSQVGHRPTRRPAEGESEGDVRGSRPRGNSRTPTDRSMRGCVLPPLCGRPARTGPVVPSGADDPRRRSDAERDYPESDGARREYSNGRRVLGDDCETHGRPRLENGKRAPSRGDGQSTTSGHSPNLNSDEEDFSAEDSRGRLRVNATINSSEWSIPHGSNNETFKNCAALPPDPVAADLRGRDPLPAGHPRGESGFSESDGGTELKRCNNRTTLSRFDSRSFSF</sequence>
<name>K0R2B7_THAOC</name>
<evidence type="ECO:0000313" key="3">
    <source>
        <dbReference type="Proteomes" id="UP000266841"/>
    </source>
</evidence>
<feature type="region of interest" description="Disordered" evidence="1">
    <location>
        <begin position="236"/>
        <end position="279"/>
    </location>
</feature>
<reference evidence="2 3" key="1">
    <citation type="journal article" date="2012" name="Genome Biol.">
        <title>Genome and low-iron response of an oceanic diatom adapted to chronic iron limitation.</title>
        <authorList>
            <person name="Lommer M."/>
            <person name="Specht M."/>
            <person name="Roy A.S."/>
            <person name="Kraemer L."/>
            <person name="Andreson R."/>
            <person name="Gutowska M.A."/>
            <person name="Wolf J."/>
            <person name="Bergner S.V."/>
            <person name="Schilhabel M.B."/>
            <person name="Klostermeier U.C."/>
            <person name="Beiko R.G."/>
            <person name="Rosenstiel P."/>
            <person name="Hippler M."/>
            <person name="Laroche J."/>
        </authorList>
    </citation>
    <scope>NUCLEOTIDE SEQUENCE [LARGE SCALE GENOMIC DNA]</scope>
    <source>
        <strain evidence="2 3">CCMP1005</strain>
    </source>
</reference>
<gene>
    <name evidence="2" type="ORF">THAOC_35161</name>
</gene>
<feature type="region of interest" description="Disordered" evidence="1">
    <location>
        <begin position="1"/>
        <end position="214"/>
    </location>
</feature>
<protein>
    <submittedName>
        <fullName evidence="2">Uncharacterized protein</fullName>
    </submittedName>
</protein>
<organism evidence="2 3">
    <name type="scientific">Thalassiosira oceanica</name>
    <name type="common">Marine diatom</name>
    <dbReference type="NCBI Taxonomy" id="159749"/>
    <lineage>
        <taxon>Eukaryota</taxon>
        <taxon>Sar</taxon>
        <taxon>Stramenopiles</taxon>
        <taxon>Ochrophyta</taxon>
        <taxon>Bacillariophyta</taxon>
        <taxon>Coscinodiscophyceae</taxon>
        <taxon>Thalassiosirophycidae</taxon>
        <taxon>Thalassiosirales</taxon>
        <taxon>Thalassiosiraceae</taxon>
        <taxon>Thalassiosira</taxon>
    </lineage>
</organism>
<accession>K0R2B7</accession>
<proteinExistence type="predicted"/>
<feature type="compositionally biased region" description="Polar residues" evidence="1">
    <location>
        <begin position="66"/>
        <end position="76"/>
    </location>
</feature>
<comment type="caution">
    <text evidence="2">The sequence shown here is derived from an EMBL/GenBank/DDBJ whole genome shotgun (WGS) entry which is preliminary data.</text>
</comment>
<keyword evidence="3" id="KW-1185">Reference proteome</keyword>
<dbReference type="EMBL" id="AGNL01047916">
    <property type="protein sequence ID" value="EJK46185.1"/>
    <property type="molecule type" value="Genomic_DNA"/>
</dbReference>
<feature type="compositionally biased region" description="Basic and acidic residues" evidence="1">
    <location>
        <begin position="83"/>
        <end position="95"/>
    </location>
</feature>
<feature type="compositionally biased region" description="Basic and acidic residues" evidence="1">
    <location>
        <begin position="134"/>
        <end position="179"/>
    </location>
</feature>
<feature type="compositionally biased region" description="Polar residues" evidence="1">
    <location>
        <begin position="186"/>
        <end position="199"/>
    </location>
</feature>
<dbReference type="AlphaFoldDB" id="K0R2B7"/>
<evidence type="ECO:0000256" key="1">
    <source>
        <dbReference type="SAM" id="MobiDB-lite"/>
    </source>
</evidence>
<dbReference type="Proteomes" id="UP000266841">
    <property type="component" value="Unassembled WGS sequence"/>
</dbReference>